<comment type="caution">
    <text evidence="1">The sequence shown here is derived from an EMBL/GenBank/DDBJ whole genome shotgun (WGS) entry which is preliminary data.</text>
</comment>
<gene>
    <name evidence="1" type="ORF">DNX69_10710</name>
</gene>
<dbReference type="EMBL" id="QKQS01000013">
    <property type="protein sequence ID" value="PZA12440.1"/>
    <property type="molecule type" value="Genomic_DNA"/>
</dbReference>
<sequence>MRSRNTRLSFGFSRSGNRLITRPIIATEKINPRGKGKPATVVPSYCPFCGAPVDPENPEVQTIPLTEEATHV</sequence>
<proteinExistence type="predicted"/>
<accession>A0A323ULI2</accession>
<evidence type="ECO:0000313" key="1">
    <source>
        <dbReference type="EMBL" id="PZA12440.1"/>
    </source>
</evidence>
<reference evidence="1 2" key="1">
    <citation type="submission" date="2018-06" db="EMBL/GenBank/DDBJ databases">
        <title>Draft Whole-Genome Sequence of the purple photosynthetic bacterium Rhodospeudomonas palustris XCP.</title>
        <authorList>
            <person name="Rayyan A."/>
            <person name="Meyer T.E."/>
            <person name="Kyndt J.A."/>
        </authorList>
    </citation>
    <scope>NUCLEOTIDE SEQUENCE [LARGE SCALE GENOMIC DNA]</scope>
    <source>
        <strain evidence="1 2">XCP</strain>
    </source>
</reference>
<dbReference type="AlphaFoldDB" id="A0A323ULI2"/>
<name>A0A323ULI2_RHOPL</name>
<protein>
    <submittedName>
        <fullName evidence="1">Uncharacterized protein</fullName>
    </submittedName>
</protein>
<evidence type="ECO:0000313" key="2">
    <source>
        <dbReference type="Proteomes" id="UP000248134"/>
    </source>
</evidence>
<dbReference type="Proteomes" id="UP000248134">
    <property type="component" value="Unassembled WGS sequence"/>
</dbReference>
<organism evidence="1 2">
    <name type="scientific">Rhodopseudomonas palustris</name>
    <dbReference type="NCBI Taxonomy" id="1076"/>
    <lineage>
        <taxon>Bacteria</taxon>
        <taxon>Pseudomonadati</taxon>
        <taxon>Pseudomonadota</taxon>
        <taxon>Alphaproteobacteria</taxon>
        <taxon>Hyphomicrobiales</taxon>
        <taxon>Nitrobacteraceae</taxon>
        <taxon>Rhodopseudomonas</taxon>
    </lineage>
</organism>